<feature type="region of interest" description="Disordered" evidence="10">
    <location>
        <begin position="67"/>
        <end position="122"/>
    </location>
</feature>
<dbReference type="PANTHER" id="PTHR13832:SF803">
    <property type="entry name" value="PROTEIN PHOSPHATASE 1G"/>
    <property type="match status" value="1"/>
</dbReference>
<comment type="cofactor">
    <cofactor evidence="1">
        <name>Mn(2+)</name>
        <dbReference type="ChEBI" id="CHEBI:29035"/>
    </cofactor>
</comment>
<evidence type="ECO:0000256" key="10">
    <source>
        <dbReference type="SAM" id="MobiDB-lite"/>
    </source>
</evidence>
<evidence type="ECO:0000256" key="9">
    <source>
        <dbReference type="RuleBase" id="RU003465"/>
    </source>
</evidence>
<evidence type="ECO:0000256" key="2">
    <source>
        <dbReference type="ARBA" id="ARBA00006702"/>
    </source>
</evidence>
<protein>
    <recommendedName>
        <fullName evidence="3">protein-serine/threonine phosphatase</fullName>
        <ecNumber evidence="3">3.1.3.16</ecNumber>
    </recommendedName>
</protein>
<comment type="similarity">
    <text evidence="2 9">Belongs to the PP2C family.</text>
</comment>
<dbReference type="PANTHER" id="PTHR13832">
    <property type="entry name" value="PROTEIN PHOSPHATASE 2C"/>
    <property type="match status" value="1"/>
</dbReference>
<feature type="compositionally biased region" description="Basic and acidic residues" evidence="10">
    <location>
        <begin position="285"/>
        <end position="298"/>
    </location>
</feature>
<evidence type="ECO:0000256" key="6">
    <source>
        <dbReference type="ARBA" id="ARBA00022842"/>
    </source>
</evidence>
<dbReference type="InterPro" id="IPR000222">
    <property type="entry name" value="PP2C_BS"/>
</dbReference>
<evidence type="ECO:0000256" key="1">
    <source>
        <dbReference type="ARBA" id="ARBA00001936"/>
    </source>
</evidence>
<dbReference type="SMART" id="SM00332">
    <property type="entry name" value="PP2Cc"/>
    <property type="match status" value="1"/>
</dbReference>
<dbReference type="AlphaFoldDB" id="A0A183AXW1"/>
<feature type="compositionally biased region" description="Polar residues" evidence="10">
    <location>
        <begin position="67"/>
        <end position="102"/>
    </location>
</feature>
<evidence type="ECO:0000256" key="7">
    <source>
        <dbReference type="ARBA" id="ARBA00022912"/>
    </source>
</evidence>
<evidence type="ECO:0000256" key="8">
    <source>
        <dbReference type="ARBA" id="ARBA00023211"/>
    </source>
</evidence>
<name>A0A183AXW1_9TREM</name>
<dbReference type="SUPFAM" id="SSF81606">
    <property type="entry name" value="PP2C-like"/>
    <property type="match status" value="1"/>
</dbReference>
<evidence type="ECO:0000259" key="11">
    <source>
        <dbReference type="PROSITE" id="PS51746"/>
    </source>
</evidence>
<accession>A0A183AXW1</accession>
<keyword evidence="7 9" id="KW-0904">Protein phosphatase</keyword>
<dbReference type="CDD" id="cd00143">
    <property type="entry name" value="PP2Cc"/>
    <property type="match status" value="1"/>
</dbReference>
<feature type="domain" description="PPM-type phosphatase" evidence="11">
    <location>
        <begin position="1"/>
        <end position="320"/>
    </location>
</feature>
<keyword evidence="4" id="KW-0479">Metal-binding</keyword>
<dbReference type="Pfam" id="PF00481">
    <property type="entry name" value="PP2C"/>
    <property type="match status" value="2"/>
</dbReference>
<sequence length="320" mass="34511">LEFDRTRFASLFAVYDGHGGSEVARYCANYLPQFLRNLPSYVNKGDLSDTLKQLFLDFDASLTTPEATISNSSDKIAQSETAPTESADTSTTEENGDGTNDSGLPETGEAKRPRRSGIEPGVDSGTTACVALVLPVNGAVRLYVANAGDSRAVLCRGRAAVDLSVDHKPEDEDEKARIQAAGGTVTRDGRVNGGLNLSRALGDHNYKQVQHLSLSEQMITPTPDVSQYDLIPGSDEFVVLACDGVWNSMTSQEVVDFVYDRLHSTTTNNNDSAQDGKSNDSAGEPTDKDDSDEKKDSDASEATRLSRICEQVRFCHSSVQ</sequence>
<dbReference type="EC" id="3.1.3.16" evidence="3"/>
<dbReference type="GO" id="GO:0004722">
    <property type="term" value="F:protein serine/threonine phosphatase activity"/>
    <property type="evidence" value="ECO:0007669"/>
    <property type="project" value="UniProtKB-EC"/>
</dbReference>
<evidence type="ECO:0000256" key="4">
    <source>
        <dbReference type="ARBA" id="ARBA00022723"/>
    </source>
</evidence>
<dbReference type="InterPro" id="IPR015655">
    <property type="entry name" value="PP2C"/>
</dbReference>
<keyword evidence="6" id="KW-0460">Magnesium</keyword>
<dbReference type="InterPro" id="IPR001932">
    <property type="entry name" value="PPM-type_phosphatase-like_dom"/>
</dbReference>
<proteinExistence type="inferred from homology"/>
<keyword evidence="8" id="KW-0464">Manganese</keyword>
<dbReference type="PROSITE" id="PS51746">
    <property type="entry name" value="PPM_2"/>
    <property type="match status" value="1"/>
</dbReference>
<dbReference type="GO" id="GO:0046872">
    <property type="term" value="F:metal ion binding"/>
    <property type="evidence" value="ECO:0007669"/>
    <property type="project" value="UniProtKB-KW"/>
</dbReference>
<dbReference type="Gene3D" id="3.60.40.10">
    <property type="entry name" value="PPM-type phosphatase domain"/>
    <property type="match status" value="1"/>
</dbReference>
<dbReference type="WBParaSite" id="ECPE_0001183101-mRNA-1">
    <property type="protein sequence ID" value="ECPE_0001183101-mRNA-1"/>
    <property type="gene ID" value="ECPE_0001183101"/>
</dbReference>
<evidence type="ECO:0000256" key="3">
    <source>
        <dbReference type="ARBA" id="ARBA00013081"/>
    </source>
</evidence>
<dbReference type="InterPro" id="IPR036457">
    <property type="entry name" value="PPM-type-like_dom_sf"/>
</dbReference>
<feature type="region of interest" description="Disordered" evidence="10">
    <location>
        <begin position="265"/>
        <end position="303"/>
    </location>
</feature>
<reference evidence="12" key="1">
    <citation type="submission" date="2016-06" db="UniProtKB">
        <authorList>
            <consortium name="WormBaseParasite"/>
        </authorList>
    </citation>
    <scope>IDENTIFICATION</scope>
</reference>
<dbReference type="PROSITE" id="PS01032">
    <property type="entry name" value="PPM_1"/>
    <property type="match status" value="1"/>
</dbReference>
<keyword evidence="5 9" id="KW-0378">Hydrolase</keyword>
<evidence type="ECO:0000256" key="5">
    <source>
        <dbReference type="ARBA" id="ARBA00022801"/>
    </source>
</evidence>
<feature type="compositionally biased region" description="Polar residues" evidence="10">
    <location>
        <begin position="265"/>
        <end position="281"/>
    </location>
</feature>
<organism evidence="12">
    <name type="scientific">Echinostoma caproni</name>
    <dbReference type="NCBI Taxonomy" id="27848"/>
    <lineage>
        <taxon>Eukaryota</taxon>
        <taxon>Metazoa</taxon>
        <taxon>Spiralia</taxon>
        <taxon>Lophotrochozoa</taxon>
        <taxon>Platyhelminthes</taxon>
        <taxon>Trematoda</taxon>
        <taxon>Digenea</taxon>
        <taxon>Plagiorchiida</taxon>
        <taxon>Echinostomata</taxon>
        <taxon>Echinostomatoidea</taxon>
        <taxon>Echinostomatidae</taxon>
        <taxon>Echinostoma</taxon>
    </lineage>
</organism>
<evidence type="ECO:0000313" key="12">
    <source>
        <dbReference type="WBParaSite" id="ECPE_0001183101-mRNA-1"/>
    </source>
</evidence>